<dbReference type="Proteomes" id="UP001374535">
    <property type="component" value="Chromosome 2"/>
</dbReference>
<reference evidence="1 2" key="1">
    <citation type="journal article" date="2023" name="Life. Sci Alliance">
        <title>Evolutionary insights into 3D genome organization and epigenetic landscape of Vigna mungo.</title>
        <authorList>
            <person name="Junaid A."/>
            <person name="Singh B."/>
            <person name="Bhatia S."/>
        </authorList>
    </citation>
    <scope>NUCLEOTIDE SEQUENCE [LARGE SCALE GENOMIC DNA]</scope>
    <source>
        <strain evidence="1">Urdbean</strain>
    </source>
</reference>
<accession>A0AAQ3P4Q8</accession>
<name>A0AAQ3P4Q8_VIGMU</name>
<keyword evidence="2" id="KW-1185">Reference proteome</keyword>
<evidence type="ECO:0000313" key="2">
    <source>
        <dbReference type="Proteomes" id="UP001374535"/>
    </source>
</evidence>
<dbReference type="EMBL" id="CP144699">
    <property type="protein sequence ID" value="WVZ21433.1"/>
    <property type="molecule type" value="Genomic_DNA"/>
</dbReference>
<protein>
    <submittedName>
        <fullName evidence="1">Uncharacterized protein</fullName>
    </submittedName>
</protein>
<proteinExistence type="predicted"/>
<organism evidence="1 2">
    <name type="scientific">Vigna mungo</name>
    <name type="common">Black gram</name>
    <name type="synonym">Phaseolus mungo</name>
    <dbReference type="NCBI Taxonomy" id="3915"/>
    <lineage>
        <taxon>Eukaryota</taxon>
        <taxon>Viridiplantae</taxon>
        <taxon>Streptophyta</taxon>
        <taxon>Embryophyta</taxon>
        <taxon>Tracheophyta</taxon>
        <taxon>Spermatophyta</taxon>
        <taxon>Magnoliopsida</taxon>
        <taxon>eudicotyledons</taxon>
        <taxon>Gunneridae</taxon>
        <taxon>Pentapetalae</taxon>
        <taxon>rosids</taxon>
        <taxon>fabids</taxon>
        <taxon>Fabales</taxon>
        <taxon>Fabaceae</taxon>
        <taxon>Papilionoideae</taxon>
        <taxon>50 kb inversion clade</taxon>
        <taxon>NPAAA clade</taxon>
        <taxon>indigoferoid/millettioid clade</taxon>
        <taxon>Phaseoleae</taxon>
        <taxon>Vigna</taxon>
    </lineage>
</organism>
<evidence type="ECO:0000313" key="1">
    <source>
        <dbReference type="EMBL" id="WVZ21433.1"/>
    </source>
</evidence>
<dbReference type="AlphaFoldDB" id="A0AAQ3P4Q8"/>
<gene>
    <name evidence="1" type="ORF">V8G54_008755</name>
</gene>
<sequence length="296" mass="34021">MELRSLSTSRHLDIYMDVGGYREPTFIWTSVERISDVTHLDIGCETPFHPKLGFAILGKLVPTPVPRFCSSIYAVMSQEREKGRVTLLQMANGVSAVFLDLQGGCCGLQGFCALKGSLRDEGATTERFRRFRVRRNTHDLGFCLVVVLDWSERTRCASFGMFQVILGMPWMTREEEERAPLFGFFAGEEWRCLFDLRLGLLRDWGDGAREAKPWLLYRRRETKFSSTSNVIESEEASWHKTRSRHGPDCLNGKRRNFEKIECLRVITGSKFREEKVGFTPVITAKTFAFTRAIRDH</sequence>